<sequence length="316" mass="35729">MKKLTLTITLALLAPPLLWAAEEGDAPASPPVTGEANEQRVMPSAQQTRINGLIERLSTNRAHEIETIEANGESFLGLFEESASGDPQGCLLMLHNDHGHPDWPQVISPLRHSLPEHSWCTLSIEIPDVEDRAALTTPEVANIDGDNTSVALPNEETVFARINAAQQRIREKGYNQVAYLGYRTGAAYALRYAAENNISGQALILIEPRTIAPMTDFQFSQEIRRLRLSVLDYYFDHTYRAHQFARMRESAANKRTVRNQNYVQINAVPDARYDATGDKRLEQRVWGFLKQNTVQRNQRKELPEFEKSLFFDSPLD</sequence>
<organism evidence="2 3">
    <name type="scientific">Rhodanobacter aciditrophus</name>
    <dbReference type="NCBI Taxonomy" id="1623218"/>
    <lineage>
        <taxon>Bacteria</taxon>
        <taxon>Pseudomonadati</taxon>
        <taxon>Pseudomonadota</taxon>
        <taxon>Gammaproteobacteria</taxon>
        <taxon>Lysobacterales</taxon>
        <taxon>Rhodanobacteraceae</taxon>
        <taxon>Rhodanobacter</taxon>
    </lineage>
</organism>
<gene>
    <name evidence="2" type="ORF">ACFQ45_01535</name>
</gene>
<protein>
    <submittedName>
        <fullName evidence="2">DUF3530 family protein</fullName>
    </submittedName>
</protein>
<keyword evidence="3" id="KW-1185">Reference proteome</keyword>
<dbReference type="SUPFAM" id="SSF53474">
    <property type="entry name" value="alpha/beta-Hydrolases"/>
    <property type="match status" value="1"/>
</dbReference>
<dbReference type="Proteomes" id="UP001597059">
    <property type="component" value="Unassembled WGS sequence"/>
</dbReference>
<comment type="caution">
    <text evidence="2">The sequence shown here is derived from an EMBL/GenBank/DDBJ whole genome shotgun (WGS) entry which is preliminary data.</text>
</comment>
<dbReference type="RefSeq" id="WP_377364613.1">
    <property type="nucleotide sequence ID" value="NZ_JBHTMN010000003.1"/>
</dbReference>
<keyword evidence="1" id="KW-0732">Signal</keyword>
<dbReference type="InterPro" id="IPR022529">
    <property type="entry name" value="DUF3530"/>
</dbReference>
<dbReference type="Pfam" id="PF12048">
    <property type="entry name" value="DUF3530"/>
    <property type="match status" value="1"/>
</dbReference>
<feature type="signal peptide" evidence="1">
    <location>
        <begin position="1"/>
        <end position="20"/>
    </location>
</feature>
<evidence type="ECO:0000313" key="2">
    <source>
        <dbReference type="EMBL" id="MFD1382029.1"/>
    </source>
</evidence>
<dbReference type="Gene3D" id="3.40.50.1820">
    <property type="entry name" value="alpha/beta hydrolase"/>
    <property type="match status" value="1"/>
</dbReference>
<dbReference type="EMBL" id="JBHTMN010000003">
    <property type="protein sequence ID" value="MFD1382029.1"/>
    <property type="molecule type" value="Genomic_DNA"/>
</dbReference>
<accession>A0ABW4AVS6</accession>
<name>A0ABW4AVS6_9GAMM</name>
<evidence type="ECO:0000313" key="3">
    <source>
        <dbReference type="Proteomes" id="UP001597059"/>
    </source>
</evidence>
<reference evidence="3" key="1">
    <citation type="journal article" date="2019" name="Int. J. Syst. Evol. Microbiol.">
        <title>The Global Catalogue of Microorganisms (GCM) 10K type strain sequencing project: providing services to taxonomists for standard genome sequencing and annotation.</title>
        <authorList>
            <consortium name="The Broad Institute Genomics Platform"/>
            <consortium name="The Broad Institute Genome Sequencing Center for Infectious Disease"/>
            <person name="Wu L."/>
            <person name="Ma J."/>
        </authorList>
    </citation>
    <scope>NUCLEOTIDE SEQUENCE [LARGE SCALE GENOMIC DNA]</scope>
    <source>
        <strain evidence="3">JCM 30774</strain>
    </source>
</reference>
<dbReference type="InterPro" id="IPR029058">
    <property type="entry name" value="AB_hydrolase_fold"/>
</dbReference>
<proteinExistence type="predicted"/>
<feature type="chain" id="PRO_5045851190" evidence="1">
    <location>
        <begin position="21"/>
        <end position="316"/>
    </location>
</feature>
<evidence type="ECO:0000256" key="1">
    <source>
        <dbReference type="SAM" id="SignalP"/>
    </source>
</evidence>